<keyword evidence="5" id="KW-0796">Tight junction</keyword>
<evidence type="ECO:0000256" key="8">
    <source>
        <dbReference type="ARBA" id="ARBA00022692"/>
    </source>
</evidence>
<evidence type="ECO:0000256" key="4">
    <source>
        <dbReference type="ARBA" id="ARBA00016608"/>
    </source>
</evidence>
<evidence type="ECO:0000256" key="9">
    <source>
        <dbReference type="ARBA" id="ARBA00022729"/>
    </source>
</evidence>
<evidence type="ECO:0000256" key="1">
    <source>
        <dbReference type="ARBA" id="ARBA00004251"/>
    </source>
</evidence>
<dbReference type="SUPFAM" id="SSF48726">
    <property type="entry name" value="Immunoglobulin"/>
    <property type="match status" value="1"/>
</dbReference>
<gene>
    <name evidence="20" type="primary">F11r_0</name>
    <name evidence="20" type="ORF">GALDEA_R01777</name>
</gene>
<evidence type="ECO:0000256" key="3">
    <source>
        <dbReference type="ARBA" id="ARBA00008637"/>
    </source>
</evidence>
<evidence type="ECO:0000313" key="20">
    <source>
        <dbReference type="EMBL" id="NXI43177.1"/>
    </source>
</evidence>
<keyword evidence="21" id="KW-1185">Reference proteome</keyword>
<evidence type="ECO:0000256" key="10">
    <source>
        <dbReference type="ARBA" id="ARBA00022737"/>
    </source>
</evidence>
<dbReference type="OrthoDB" id="10031887at2759"/>
<dbReference type="GO" id="GO:0050892">
    <property type="term" value="P:intestinal absorption"/>
    <property type="evidence" value="ECO:0007669"/>
    <property type="project" value="TreeGrafter"/>
</dbReference>
<dbReference type="InterPro" id="IPR042456">
    <property type="entry name" value="F11R"/>
</dbReference>
<dbReference type="InterPro" id="IPR003599">
    <property type="entry name" value="Ig_sub"/>
</dbReference>
<dbReference type="Proteomes" id="UP000566440">
    <property type="component" value="Unassembled WGS sequence"/>
</dbReference>
<feature type="non-terminal residue" evidence="20">
    <location>
        <position position="1"/>
    </location>
</feature>
<accession>A0A7K9T3S8</accession>
<evidence type="ECO:0000256" key="18">
    <source>
        <dbReference type="ARBA" id="ARBA00046718"/>
    </source>
</evidence>
<evidence type="ECO:0000256" key="11">
    <source>
        <dbReference type="ARBA" id="ARBA00022949"/>
    </source>
</evidence>
<evidence type="ECO:0000256" key="7">
    <source>
        <dbReference type="ARBA" id="ARBA00022553"/>
    </source>
</evidence>
<evidence type="ECO:0000256" key="5">
    <source>
        <dbReference type="ARBA" id="ARBA00022427"/>
    </source>
</evidence>
<keyword evidence="8" id="KW-0812">Transmembrane</keyword>
<evidence type="ECO:0000256" key="12">
    <source>
        <dbReference type="ARBA" id="ARBA00022989"/>
    </source>
</evidence>
<sequence>VPPSKPVAHVPSSATIGSRAVLRCTETEGSPPPTFRWYKDGSLMPTDPKTSLTFRNSSYTLDSTTGELIFEPLSGFDTGDYSCEATNNVGSPQRSDSIRME</sequence>
<evidence type="ECO:0000256" key="13">
    <source>
        <dbReference type="ARBA" id="ARBA00023136"/>
    </source>
</evidence>
<keyword evidence="12" id="KW-1133">Transmembrane helix</keyword>
<keyword evidence="13" id="KW-0472">Membrane</keyword>
<dbReference type="GO" id="GO:0090559">
    <property type="term" value="P:regulation of membrane permeability"/>
    <property type="evidence" value="ECO:0007669"/>
    <property type="project" value="TreeGrafter"/>
</dbReference>
<dbReference type="PANTHER" id="PTHR45113:SF1">
    <property type="entry name" value="JUNCTIONAL ADHESION MOLECULE A"/>
    <property type="match status" value="1"/>
</dbReference>
<reference evidence="20 21" key="1">
    <citation type="submission" date="2019-09" db="EMBL/GenBank/DDBJ databases">
        <title>Bird 10,000 Genomes (B10K) Project - Family phase.</title>
        <authorList>
            <person name="Zhang G."/>
        </authorList>
    </citation>
    <scope>NUCLEOTIDE SEQUENCE [LARGE SCALE GENOMIC DNA]</scope>
    <source>
        <strain evidence="20">B10K-DU-001-62</strain>
        <tissue evidence="20">Muscle</tissue>
    </source>
</reference>
<dbReference type="InterPro" id="IPR036179">
    <property type="entry name" value="Ig-like_dom_sf"/>
</dbReference>
<evidence type="ECO:0000256" key="15">
    <source>
        <dbReference type="ARBA" id="ARBA00023180"/>
    </source>
</evidence>
<keyword evidence="16" id="KW-0393">Immunoglobulin domain</keyword>
<keyword evidence="14" id="KW-1015">Disulfide bond</keyword>
<dbReference type="PANTHER" id="PTHR45113">
    <property type="entry name" value="JUNCTIONAL ADHESION MOLECULE A"/>
    <property type="match status" value="1"/>
</dbReference>
<keyword evidence="9" id="KW-0732">Signal</keyword>
<name>A0A7K9T3S8_9PICI</name>
<evidence type="ECO:0000259" key="19">
    <source>
        <dbReference type="PROSITE" id="PS50835"/>
    </source>
</evidence>
<evidence type="ECO:0000256" key="6">
    <source>
        <dbReference type="ARBA" id="ARBA00022475"/>
    </source>
</evidence>
<proteinExistence type="inferred from homology"/>
<dbReference type="PROSITE" id="PS50835">
    <property type="entry name" value="IG_LIKE"/>
    <property type="match status" value="1"/>
</dbReference>
<keyword evidence="6" id="KW-1003">Cell membrane</keyword>
<dbReference type="GO" id="GO:0007155">
    <property type="term" value="P:cell adhesion"/>
    <property type="evidence" value="ECO:0007669"/>
    <property type="project" value="InterPro"/>
</dbReference>
<dbReference type="AlphaFoldDB" id="A0A7K9T3S8"/>
<keyword evidence="11" id="KW-0965">Cell junction</keyword>
<comment type="caution">
    <text evidence="20">The sequence shown here is derived from an EMBL/GenBank/DDBJ whole genome shotgun (WGS) entry which is preliminary data.</text>
</comment>
<comment type="subcellular location">
    <subcellularLocation>
        <location evidence="2">Cell junction</location>
        <location evidence="2">Tight junction</location>
    </subcellularLocation>
    <subcellularLocation>
        <location evidence="1">Cell membrane</location>
        <topology evidence="1">Single-pass type I membrane protein</topology>
    </subcellularLocation>
</comment>
<keyword evidence="15" id="KW-0325">Glycoprotein</keyword>
<feature type="non-terminal residue" evidence="20">
    <location>
        <position position="101"/>
    </location>
</feature>
<evidence type="ECO:0000256" key="2">
    <source>
        <dbReference type="ARBA" id="ARBA00004435"/>
    </source>
</evidence>
<evidence type="ECO:0000256" key="16">
    <source>
        <dbReference type="ARBA" id="ARBA00023319"/>
    </source>
</evidence>
<dbReference type="InterPro" id="IPR003598">
    <property type="entry name" value="Ig_sub2"/>
</dbReference>
<dbReference type="GO" id="GO:0090557">
    <property type="term" value="P:establishment of endothelial intestinal barrier"/>
    <property type="evidence" value="ECO:0007669"/>
    <property type="project" value="TreeGrafter"/>
</dbReference>
<protein>
    <recommendedName>
        <fullName evidence="4">Junctional adhesion molecule A</fullName>
    </recommendedName>
    <alternativeName>
        <fullName evidence="17">Junctional adhesion molecule 1</fullName>
    </alternativeName>
</protein>
<dbReference type="EMBL" id="VWZX01007185">
    <property type="protein sequence ID" value="NXI43177.1"/>
    <property type="molecule type" value="Genomic_DNA"/>
</dbReference>
<dbReference type="SMART" id="SM00408">
    <property type="entry name" value="IGc2"/>
    <property type="match status" value="1"/>
</dbReference>
<dbReference type="GO" id="GO:0005923">
    <property type="term" value="C:bicellular tight junction"/>
    <property type="evidence" value="ECO:0007669"/>
    <property type="project" value="UniProtKB-SubCell"/>
</dbReference>
<evidence type="ECO:0000256" key="17">
    <source>
        <dbReference type="ARBA" id="ARBA00030590"/>
    </source>
</evidence>
<keyword evidence="7" id="KW-0597">Phosphoprotein</keyword>
<dbReference type="InterPro" id="IPR013783">
    <property type="entry name" value="Ig-like_fold"/>
</dbReference>
<comment type="similarity">
    <text evidence="3">Belongs to the immunoglobulin superfamily.</text>
</comment>
<evidence type="ECO:0000313" key="21">
    <source>
        <dbReference type="Proteomes" id="UP000566440"/>
    </source>
</evidence>
<feature type="domain" description="Ig-like" evidence="19">
    <location>
        <begin position="2"/>
        <end position="99"/>
    </location>
</feature>
<evidence type="ECO:0000256" key="14">
    <source>
        <dbReference type="ARBA" id="ARBA00023157"/>
    </source>
</evidence>
<keyword evidence="10" id="KW-0677">Repeat</keyword>
<dbReference type="Gene3D" id="2.60.40.10">
    <property type="entry name" value="Immunoglobulins"/>
    <property type="match status" value="1"/>
</dbReference>
<dbReference type="InterPro" id="IPR007110">
    <property type="entry name" value="Ig-like_dom"/>
</dbReference>
<dbReference type="GO" id="GO:0005886">
    <property type="term" value="C:plasma membrane"/>
    <property type="evidence" value="ECO:0007669"/>
    <property type="project" value="UniProtKB-SubCell"/>
</dbReference>
<dbReference type="SMART" id="SM00409">
    <property type="entry name" value="IG"/>
    <property type="match status" value="1"/>
</dbReference>
<dbReference type="FunFam" id="2.60.40.10:FF:000342">
    <property type="entry name" value="Junctional adhesion molecule A"/>
    <property type="match status" value="1"/>
</dbReference>
<organism evidence="20 21">
    <name type="scientific">Galbula dea</name>
    <dbReference type="NCBI Taxonomy" id="1109041"/>
    <lineage>
        <taxon>Eukaryota</taxon>
        <taxon>Metazoa</taxon>
        <taxon>Chordata</taxon>
        <taxon>Craniata</taxon>
        <taxon>Vertebrata</taxon>
        <taxon>Euteleostomi</taxon>
        <taxon>Archelosauria</taxon>
        <taxon>Archosauria</taxon>
        <taxon>Dinosauria</taxon>
        <taxon>Saurischia</taxon>
        <taxon>Theropoda</taxon>
        <taxon>Coelurosauria</taxon>
        <taxon>Aves</taxon>
        <taxon>Neognathae</taxon>
        <taxon>Neoaves</taxon>
        <taxon>Telluraves</taxon>
        <taxon>Coraciimorphae</taxon>
        <taxon>Piciformes</taxon>
        <taxon>Galbulidae</taxon>
        <taxon>Galbula</taxon>
    </lineage>
</organism>
<comment type="subunit">
    <text evidence="18">Interacts with the ninth PDZ domain of MPDZ. Interacts with the first PDZ domain of PARD3. The association between PARD3 and PARD6B probably disrupts this interaction. Interacts with ITGAL (via I-domain). Interacts with CD151.</text>
</comment>
<dbReference type="Pfam" id="PF13927">
    <property type="entry name" value="Ig_3"/>
    <property type="match status" value="1"/>
</dbReference>